<feature type="compositionally biased region" description="Polar residues" evidence="1">
    <location>
        <begin position="28"/>
        <end position="42"/>
    </location>
</feature>
<name>A0AAV7N9K2_PLEWA</name>
<protein>
    <submittedName>
        <fullName evidence="2">Uncharacterized protein</fullName>
    </submittedName>
</protein>
<dbReference type="EMBL" id="JANPWB010000012">
    <property type="protein sequence ID" value="KAJ1112154.1"/>
    <property type="molecule type" value="Genomic_DNA"/>
</dbReference>
<keyword evidence="3" id="KW-1185">Reference proteome</keyword>
<proteinExistence type="predicted"/>
<feature type="region of interest" description="Disordered" evidence="1">
    <location>
        <begin position="1"/>
        <end position="47"/>
    </location>
</feature>
<evidence type="ECO:0000313" key="2">
    <source>
        <dbReference type="EMBL" id="KAJ1112154.1"/>
    </source>
</evidence>
<accession>A0AAV7N9K2</accession>
<sequence>MTIRGLRGSPVSEDEGRGGTGRGGQGEWDSQTPTSTDRSPTPGTVKMTILGLRGSPASENEGLRTDTGSFPPYSCWSRKKRPEVTAFTAGAAAALADPEEEVTGLRA</sequence>
<comment type="caution">
    <text evidence="2">The sequence shown here is derived from an EMBL/GenBank/DDBJ whole genome shotgun (WGS) entry which is preliminary data.</text>
</comment>
<organism evidence="2 3">
    <name type="scientific">Pleurodeles waltl</name>
    <name type="common">Iberian ribbed newt</name>
    <dbReference type="NCBI Taxonomy" id="8319"/>
    <lineage>
        <taxon>Eukaryota</taxon>
        <taxon>Metazoa</taxon>
        <taxon>Chordata</taxon>
        <taxon>Craniata</taxon>
        <taxon>Vertebrata</taxon>
        <taxon>Euteleostomi</taxon>
        <taxon>Amphibia</taxon>
        <taxon>Batrachia</taxon>
        <taxon>Caudata</taxon>
        <taxon>Salamandroidea</taxon>
        <taxon>Salamandridae</taxon>
        <taxon>Pleurodelinae</taxon>
        <taxon>Pleurodeles</taxon>
    </lineage>
</organism>
<dbReference type="Proteomes" id="UP001066276">
    <property type="component" value="Chromosome 8"/>
</dbReference>
<dbReference type="AlphaFoldDB" id="A0AAV7N9K2"/>
<gene>
    <name evidence="2" type="ORF">NDU88_000422</name>
</gene>
<evidence type="ECO:0000313" key="3">
    <source>
        <dbReference type="Proteomes" id="UP001066276"/>
    </source>
</evidence>
<evidence type="ECO:0000256" key="1">
    <source>
        <dbReference type="SAM" id="MobiDB-lite"/>
    </source>
</evidence>
<reference evidence="2" key="1">
    <citation type="journal article" date="2022" name="bioRxiv">
        <title>Sequencing and chromosome-scale assembly of the giantPleurodeles waltlgenome.</title>
        <authorList>
            <person name="Brown T."/>
            <person name="Elewa A."/>
            <person name="Iarovenko S."/>
            <person name="Subramanian E."/>
            <person name="Araus A.J."/>
            <person name="Petzold A."/>
            <person name="Susuki M."/>
            <person name="Suzuki K.-i.T."/>
            <person name="Hayashi T."/>
            <person name="Toyoda A."/>
            <person name="Oliveira C."/>
            <person name="Osipova E."/>
            <person name="Leigh N.D."/>
            <person name="Simon A."/>
            <person name="Yun M.H."/>
        </authorList>
    </citation>
    <scope>NUCLEOTIDE SEQUENCE</scope>
    <source>
        <strain evidence="2">20211129_DDA</strain>
        <tissue evidence="2">Liver</tissue>
    </source>
</reference>